<dbReference type="Pfam" id="PF01433">
    <property type="entry name" value="Peptidase_M1"/>
    <property type="match status" value="1"/>
</dbReference>
<dbReference type="Gene3D" id="2.60.40.1730">
    <property type="entry name" value="tricorn interacting facor f3 domain"/>
    <property type="match status" value="1"/>
</dbReference>
<dbReference type="PANTHER" id="PTHR45726">
    <property type="entry name" value="LEUKOTRIENE A-4 HYDROLASE"/>
    <property type="match status" value="1"/>
</dbReference>
<keyword evidence="4" id="KW-0378">Hydrolase</keyword>
<evidence type="ECO:0000259" key="3">
    <source>
        <dbReference type="Pfam" id="PF01433"/>
    </source>
</evidence>
<sequence>MLKRYFFCLSMLSLLLVGCVQKEEITVSKPVEKEKVEETDENKETDTQAREEKLTFKKATQRPVDLSRKDESIASFKPEGFVTENKAKYDLSIKLAEDGKFTASSTIKIDNLSEDTWDDIIFYFIPNSFTEKWKPEHLSNPSTADITHVSIDGEKVEYQLVNDTLQLLVNKPLAPNGKAVVSIDYKFTLPENGFRFSFSENNYYLAQWYPMLATYRSGWDKEPYLPTGESYNTGFSDFTVNYEVPEGFTIISSDEKEAKKQGPKGTLTLKNSKEFFLAITTNMKMQAKKVAGVEVRVFAHSIDEKRIASALDVSVDSLRYFNKYIGKYPYKQLDVIMAEGGMEYPGIVTVTGGEIHEHTIVHEIAHQWFYGLVSNHSYHHTWVDEGLTDFATHLYFMDQKKLSEKEVFEFGKEMIVRDRINNNLKKAHLPLHEYTNGGFSVANYKVPSVELWKLSGDFETARSYLKTYVNFYSYKEVDAHEWFRYTQTFFKIEDPSVLTEWIHVE</sequence>
<feature type="region of interest" description="Disordered" evidence="1">
    <location>
        <begin position="31"/>
        <end position="54"/>
    </location>
</feature>
<accession>A0ABU5J375</accession>
<keyword evidence="4" id="KW-0031">Aminopeptidase</keyword>
<dbReference type="InterPro" id="IPR027268">
    <property type="entry name" value="Peptidase_M4/M1_CTD_sf"/>
</dbReference>
<dbReference type="EMBL" id="JAXOFX010000016">
    <property type="protein sequence ID" value="MDZ5473797.1"/>
    <property type="molecule type" value="Genomic_DNA"/>
</dbReference>
<reference evidence="4 5" key="1">
    <citation type="submission" date="2023-11" db="EMBL/GenBank/DDBJ databases">
        <title>Bacillus jintuensis, isolated from a mudflat on the Beibu Gulf coast.</title>
        <authorList>
            <person name="Li M."/>
        </authorList>
    </citation>
    <scope>NUCLEOTIDE SEQUENCE [LARGE SCALE GENOMIC DNA]</scope>
    <source>
        <strain evidence="4 5">31A1R</strain>
    </source>
</reference>
<protein>
    <submittedName>
        <fullName evidence="4">M1 family metallopeptidase</fullName>
        <ecNumber evidence="4">3.4.11.-</ecNumber>
    </submittedName>
</protein>
<keyword evidence="2" id="KW-0732">Signal</keyword>
<dbReference type="CDD" id="cd09604">
    <property type="entry name" value="M1_APN_like"/>
    <property type="match status" value="1"/>
</dbReference>
<gene>
    <name evidence="4" type="ORF">SM124_18930</name>
</gene>
<dbReference type="Gene3D" id="1.10.390.10">
    <property type="entry name" value="Neutral Protease Domain 2"/>
    <property type="match status" value="1"/>
</dbReference>
<feature type="signal peptide" evidence="2">
    <location>
        <begin position="1"/>
        <end position="22"/>
    </location>
</feature>
<dbReference type="PROSITE" id="PS51257">
    <property type="entry name" value="PROKAR_LIPOPROTEIN"/>
    <property type="match status" value="1"/>
</dbReference>
<evidence type="ECO:0000256" key="1">
    <source>
        <dbReference type="SAM" id="MobiDB-lite"/>
    </source>
</evidence>
<organism evidence="4 5">
    <name type="scientific">Robertmurraya mangrovi</name>
    <dbReference type="NCBI Taxonomy" id="3098077"/>
    <lineage>
        <taxon>Bacteria</taxon>
        <taxon>Bacillati</taxon>
        <taxon>Bacillota</taxon>
        <taxon>Bacilli</taxon>
        <taxon>Bacillales</taxon>
        <taxon>Bacillaceae</taxon>
        <taxon>Robertmurraya</taxon>
    </lineage>
</organism>
<dbReference type="InterPro" id="IPR042097">
    <property type="entry name" value="Aminopeptidase_N-like_N_sf"/>
</dbReference>
<name>A0ABU5J375_9BACI</name>
<dbReference type="RefSeq" id="WP_322448087.1">
    <property type="nucleotide sequence ID" value="NZ_JAXOFX010000016.1"/>
</dbReference>
<keyword evidence="5" id="KW-1185">Reference proteome</keyword>
<evidence type="ECO:0000313" key="4">
    <source>
        <dbReference type="EMBL" id="MDZ5473797.1"/>
    </source>
</evidence>
<evidence type="ECO:0000313" key="5">
    <source>
        <dbReference type="Proteomes" id="UP001290455"/>
    </source>
</evidence>
<dbReference type="PANTHER" id="PTHR45726:SF3">
    <property type="entry name" value="LEUKOTRIENE A-4 HYDROLASE"/>
    <property type="match status" value="1"/>
</dbReference>
<dbReference type="Proteomes" id="UP001290455">
    <property type="component" value="Unassembled WGS sequence"/>
</dbReference>
<dbReference type="EC" id="3.4.11.-" evidence="4"/>
<evidence type="ECO:0000256" key="2">
    <source>
        <dbReference type="SAM" id="SignalP"/>
    </source>
</evidence>
<dbReference type="SUPFAM" id="SSF55486">
    <property type="entry name" value="Metalloproteases ('zincins'), catalytic domain"/>
    <property type="match status" value="1"/>
</dbReference>
<dbReference type="InterPro" id="IPR034015">
    <property type="entry name" value="M1_LTA4H"/>
</dbReference>
<dbReference type="GO" id="GO:0004177">
    <property type="term" value="F:aminopeptidase activity"/>
    <property type="evidence" value="ECO:0007669"/>
    <property type="project" value="UniProtKB-KW"/>
</dbReference>
<keyword evidence="4" id="KW-0645">Protease</keyword>
<feature type="chain" id="PRO_5046629992" evidence="2">
    <location>
        <begin position="23"/>
        <end position="505"/>
    </location>
</feature>
<feature type="domain" description="Peptidase M1 membrane alanine aminopeptidase" evidence="3">
    <location>
        <begin position="310"/>
        <end position="410"/>
    </location>
</feature>
<dbReference type="InterPro" id="IPR014782">
    <property type="entry name" value="Peptidase_M1_dom"/>
</dbReference>
<comment type="caution">
    <text evidence="4">The sequence shown here is derived from an EMBL/GenBank/DDBJ whole genome shotgun (WGS) entry which is preliminary data.</text>
</comment>
<proteinExistence type="predicted"/>